<dbReference type="InterPro" id="IPR015672">
    <property type="entry name" value="GPHR/GTG"/>
</dbReference>
<keyword evidence="1" id="KW-0472">Membrane</keyword>
<evidence type="ECO:0000313" key="2">
    <source>
        <dbReference type="Proteomes" id="UP000887569"/>
    </source>
</evidence>
<feature type="transmembrane region" description="Helical" evidence="1">
    <location>
        <begin position="39"/>
        <end position="63"/>
    </location>
</feature>
<dbReference type="PANTHER" id="PTHR15948:SF0">
    <property type="entry name" value="GOLGI PH REGULATOR A-RELATED"/>
    <property type="match status" value="1"/>
</dbReference>
<dbReference type="GO" id="GO:0032580">
    <property type="term" value="C:Golgi cisterna membrane"/>
    <property type="evidence" value="ECO:0007669"/>
    <property type="project" value="TreeGrafter"/>
</dbReference>
<dbReference type="GO" id="GO:0008308">
    <property type="term" value="F:voltage-gated monoatomic anion channel activity"/>
    <property type="evidence" value="ECO:0007669"/>
    <property type="project" value="TreeGrafter"/>
</dbReference>
<name>A0A915AAJ0_PARUN</name>
<proteinExistence type="predicted"/>
<evidence type="ECO:0000256" key="1">
    <source>
        <dbReference type="SAM" id="Phobius"/>
    </source>
</evidence>
<keyword evidence="2" id="KW-1185">Reference proteome</keyword>
<dbReference type="PANTHER" id="PTHR15948">
    <property type="entry name" value="G-PROTEIN COUPLED RECEPTOR 89-RELATED"/>
    <property type="match status" value="1"/>
</dbReference>
<dbReference type="AlphaFoldDB" id="A0A915AAJ0"/>
<keyword evidence="1" id="KW-0812">Transmembrane</keyword>
<organism evidence="2 3">
    <name type="scientific">Parascaris univalens</name>
    <name type="common">Nematode worm</name>
    <dbReference type="NCBI Taxonomy" id="6257"/>
    <lineage>
        <taxon>Eukaryota</taxon>
        <taxon>Metazoa</taxon>
        <taxon>Ecdysozoa</taxon>
        <taxon>Nematoda</taxon>
        <taxon>Chromadorea</taxon>
        <taxon>Rhabditida</taxon>
        <taxon>Spirurina</taxon>
        <taxon>Ascaridomorpha</taxon>
        <taxon>Ascaridoidea</taxon>
        <taxon>Ascarididae</taxon>
        <taxon>Parascaris</taxon>
    </lineage>
</organism>
<evidence type="ECO:0000313" key="3">
    <source>
        <dbReference type="WBParaSite" id="PgR002_g057_t02"/>
    </source>
</evidence>
<feature type="transmembrane region" description="Helical" evidence="1">
    <location>
        <begin position="7"/>
        <end position="27"/>
    </location>
</feature>
<dbReference type="Proteomes" id="UP000887569">
    <property type="component" value="Unplaced"/>
</dbReference>
<sequence length="100" mass="11717">MGLRRNASLAEVLFFLLGWLFFMKQLFRDYEVHQRMVQILFSITFALSCTMFELIIFEILGVLEPISRLLHWKLGLYLILFVLIVALPIYVSYSVLTSVP</sequence>
<dbReference type="GO" id="GO:0051452">
    <property type="term" value="P:intracellular pH reduction"/>
    <property type="evidence" value="ECO:0007669"/>
    <property type="project" value="TreeGrafter"/>
</dbReference>
<reference evidence="3" key="1">
    <citation type="submission" date="2022-11" db="UniProtKB">
        <authorList>
            <consortium name="WormBaseParasite"/>
        </authorList>
    </citation>
    <scope>IDENTIFICATION</scope>
</reference>
<keyword evidence="1" id="KW-1133">Transmembrane helix</keyword>
<dbReference type="WBParaSite" id="PgR002_g057_t02">
    <property type="protein sequence ID" value="PgR002_g057_t02"/>
    <property type="gene ID" value="PgR002_g057"/>
</dbReference>
<feature type="transmembrane region" description="Helical" evidence="1">
    <location>
        <begin position="75"/>
        <end position="96"/>
    </location>
</feature>
<protein>
    <submittedName>
        <fullName evidence="3">Uncharacterized protein</fullName>
    </submittedName>
</protein>
<accession>A0A915AAJ0</accession>